<dbReference type="EMBL" id="JAWWNJ010000037">
    <property type="protein sequence ID" value="KAK7022267.1"/>
    <property type="molecule type" value="Genomic_DNA"/>
</dbReference>
<dbReference type="Proteomes" id="UP001362999">
    <property type="component" value="Unassembled WGS sequence"/>
</dbReference>
<protein>
    <submittedName>
        <fullName evidence="2">F-box domain-containing protein</fullName>
    </submittedName>
</protein>
<keyword evidence="3" id="KW-1185">Reference proteome</keyword>
<sequence length="365" mass="40188">MLQPLELDRTLVAETDAQVREIESQISKLEEQVAALKGSISVLHAAKEPAQQRLDSYKYPVLSLANEIITDIFLHFLPTYPEPPPLLGPLSPTVLTHICRQWREIALTTPLLWRAIDLRTPRLSVTGAASLAPLWLERSGCLPLSIRATDAGGFSSVLPNLIPHRARFELLDLKLRDVKGSAKVLDGPSPLLRTLNVSLSEGGLSPPLLLPGHNLPRLCTVVLFEDQSSPSFTLPWSQLTSLTLSLDFANCISVLRQTQTLLADLPLLCLKSLVLGLYGSACVQLLGLLFTPALRRLELREDCLDTTDPISSLNSFILKSGCTLDELRIAKASVHADVYYKAFPSISIAVLRSVEKPYLAHHCFR</sequence>
<name>A0AAW0B9L3_9AGAR</name>
<keyword evidence="1" id="KW-0175">Coiled coil</keyword>
<comment type="caution">
    <text evidence="2">The sequence shown here is derived from an EMBL/GenBank/DDBJ whole genome shotgun (WGS) entry which is preliminary data.</text>
</comment>
<accession>A0AAW0B9L3</accession>
<reference evidence="2 3" key="1">
    <citation type="journal article" date="2024" name="J Genomics">
        <title>Draft genome sequencing and assembly of Favolaschia claudopus CIRM-BRFM 2984 isolated from oak limbs.</title>
        <authorList>
            <person name="Navarro D."/>
            <person name="Drula E."/>
            <person name="Chaduli D."/>
            <person name="Cazenave R."/>
            <person name="Ahrendt S."/>
            <person name="Wang J."/>
            <person name="Lipzen A."/>
            <person name="Daum C."/>
            <person name="Barry K."/>
            <person name="Grigoriev I.V."/>
            <person name="Favel A."/>
            <person name="Rosso M.N."/>
            <person name="Martin F."/>
        </authorList>
    </citation>
    <scope>NUCLEOTIDE SEQUENCE [LARGE SCALE GENOMIC DNA]</scope>
    <source>
        <strain evidence="2 3">CIRM-BRFM 2984</strain>
    </source>
</reference>
<dbReference type="AlphaFoldDB" id="A0AAW0B9L3"/>
<feature type="coiled-coil region" evidence="1">
    <location>
        <begin position="12"/>
        <end position="39"/>
    </location>
</feature>
<evidence type="ECO:0000313" key="3">
    <source>
        <dbReference type="Proteomes" id="UP001362999"/>
    </source>
</evidence>
<organism evidence="2 3">
    <name type="scientific">Favolaschia claudopus</name>
    <dbReference type="NCBI Taxonomy" id="2862362"/>
    <lineage>
        <taxon>Eukaryota</taxon>
        <taxon>Fungi</taxon>
        <taxon>Dikarya</taxon>
        <taxon>Basidiomycota</taxon>
        <taxon>Agaricomycotina</taxon>
        <taxon>Agaricomycetes</taxon>
        <taxon>Agaricomycetidae</taxon>
        <taxon>Agaricales</taxon>
        <taxon>Marasmiineae</taxon>
        <taxon>Mycenaceae</taxon>
        <taxon>Favolaschia</taxon>
    </lineage>
</organism>
<evidence type="ECO:0000313" key="2">
    <source>
        <dbReference type="EMBL" id="KAK7022267.1"/>
    </source>
</evidence>
<evidence type="ECO:0000256" key="1">
    <source>
        <dbReference type="SAM" id="Coils"/>
    </source>
</evidence>
<proteinExistence type="predicted"/>
<gene>
    <name evidence="2" type="ORF">R3P38DRAFT_3271050</name>
</gene>